<dbReference type="Gene3D" id="2.40.10.10">
    <property type="entry name" value="Trypsin-like serine proteases"/>
    <property type="match status" value="2"/>
</dbReference>
<keyword evidence="6 8" id="KW-0720">Serine protease</keyword>
<accession>A0A9X9XGZ8</accession>
<gene>
    <name evidence="10" type="ORF">GXW74_21005</name>
</gene>
<evidence type="ECO:0000313" key="11">
    <source>
        <dbReference type="Proteomes" id="UP001138709"/>
    </source>
</evidence>
<proteinExistence type="inferred from homology"/>
<feature type="active site" description="Charge relay system" evidence="7">
    <location>
        <position position="167"/>
    </location>
</feature>
<evidence type="ECO:0000256" key="8">
    <source>
        <dbReference type="RuleBase" id="RU004296"/>
    </source>
</evidence>
<dbReference type="SUPFAM" id="SSF50494">
    <property type="entry name" value="Trypsin-like serine proteases"/>
    <property type="match status" value="1"/>
</dbReference>
<dbReference type="GO" id="GO:0006508">
    <property type="term" value="P:proteolysis"/>
    <property type="evidence" value="ECO:0007669"/>
    <property type="project" value="UniProtKB-KW"/>
</dbReference>
<feature type="signal peptide" evidence="8">
    <location>
        <begin position="1"/>
        <end position="25"/>
    </location>
</feature>
<feature type="active site" description="Charge relay system" evidence="7">
    <location>
        <position position="271"/>
    </location>
</feature>
<feature type="chain" id="PRO_5041013036" description="Serine protease" evidence="8">
    <location>
        <begin position="26"/>
        <end position="356"/>
    </location>
</feature>
<dbReference type="InterPro" id="IPR009003">
    <property type="entry name" value="Peptidase_S1_PA"/>
</dbReference>
<name>A0A9X9XGZ8_9PROT</name>
<dbReference type="PRINTS" id="PR00839">
    <property type="entry name" value="V8PROTEASE"/>
</dbReference>
<evidence type="ECO:0000313" key="10">
    <source>
        <dbReference type="EMBL" id="MBR0682984.1"/>
    </source>
</evidence>
<dbReference type="EC" id="3.4.21.-" evidence="8"/>
<evidence type="ECO:0000256" key="4">
    <source>
        <dbReference type="ARBA" id="ARBA00022729"/>
    </source>
</evidence>
<evidence type="ECO:0000256" key="9">
    <source>
        <dbReference type="SAM" id="MobiDB-lite"/>
    </source>
</evidence>
<evidence type="ECO:0000256" key="3">
    <source>
        <dbReference type="ARBA" id="ARBA00022670"/>
    </source>
</evidence>
<comment type="subcellular location">
    <subcellularLocation>
        <location evidence="1">Secreted</location>
    </subcellularLocation>
</comment>
<evidence type="ECO:0000256" key="7">
    <source>
        <dbReference type="PIRSR" id="PIRSR608256-1"/>
    </source>
</evidence>
<keyword evidence="3 8" id="KW-0645">Protease</keyword>
<feature type="region of interest" description="Disordered" evidence="9">
    <location>
        <begin position="117"/>
        <end position="149"/>
    </location>
</feature>
<comment type="similarity">
    <text evidence="2 8">Belongs to the peptidase S1B family.</text>
</comment>
<reference evidence="10" key="1">
    <citation type="submission" date="2020-01" db="EMBL/GenBank/DDBJ databases">
        <authorList>
            <person name="Rat A."/>
        </authorList>
    </citation>
    <scope>NUCLEOTIDE SEQUENCE</scope>
    <source>
        <strain evidence="10">LMG 31228</strain>
    </source>
</reference>
<reference evidence="10" key="2">
    <citation type="journal article" date="2021" name="Syst. Appl. Microbiol.">
        <title>Roseomonas hellenica sp. nov., isolated from roots of wild-growing Alkanna tinctoria.</title>
        <authorList>
            <person name="Rat A."/>
            <person name="Naranjo H.D."/>
            <person name="Lebbe L."/>
            <person name="Cnockaert M."/>
            <person name="Krigas N."/>
            <person name="Grigoriadou K."/>
            <person name="Maloupa E."/>
            <person name="Willems A."/>
        </authorList>
    </citation>
    <scope>NUCLEOTIDE SEQUENCE</scope>
    <source>
        <strain evidence="10">LMG 31228</strain>
    </source>
</reference>
<feature type="active site" description="Charge relay system" evidence="7">
    <location>
        <position position="198"/>
    </location>
</feature>
<dbReference type="InterPro" id="IPR008256">
    <property type="entry name" value="Peptidase_S1B"/>
</dbReference>
<organism evidence="10 11">
    <name type="scientific">Neoroseomonas eburnea</name>
    <dbReference type="NCBI Taxonomy" id="1346889"/>
    <lineage>
        <taxon>Bacteria</taxon>
        <taxon>Pseudomonadati</taxon>
        <taxon>Pseudomonadota</taxon>
        <taxon>Alphaproteobacteria</taxon>
        <taxon>Acetobacterales</taxon>
        <taxon>Acetobacteraceae</taxon>
        <taxon>Neoroseomonas</taxon>
    </lineage>
</organism>
<keyword evidence="5 8" id="KW-0378">Hydrolase</keyword>
<evidence type="ECO:0000256" key="5">
    <source>
        <dbReference type="ARBA" id="ARBA00022801"/>
    </source>
</evidence>
<evidence type="ECO:0000256" key="2">
    <source>
        <dbReference type="ARBA" id="ARBA00008764"/>
    </source>
</evidence>
<keyword evidence="4 8" id="KW-0732">Signal</keyword>
<dbReference type="GO" id="GO:0008236">
    <property type="term" value="F:serine-type peptidase activity"/>
    <property type="evidence" value="ECO:0007669"/>
    <property type="project" value="UniProtKB-KW"/>
</dbReference>
<dbReference type="Proteomes" id="UP001138709">
    <property type="component" value="Unassembled WGS sequence"/>
</dbReference>
<evidence type="ECO:0000256" key="1">
    <source>
        <dbReference type="ARBA" id="ARBA00004613"/>
    </source>
</evidence>
<dbReference type="Pfam" id="PF13365">
    <property type="entry name" value="Trypsin_2"/>
    <property type="match status" value="1"/>
</dbReference>
<comment type="caution">
    <text evidence="10">The sequence shown here is derived from an EMBL/GenBank/DDBJ whole genome shotgun (WGS) entry which is preliminary data.</text>
</comment>
<dbReference type="AlphaFoldDB" id="A0A9X9XGZ8"/>
<sequence>MTRPMPRRLLLALVLSGLAAPPALAQGEPFRVVNRTAAPAVALHAVRSGRADWGGNLLNRGPLRPGAFFSLRPSEGAGCNFDLRMVLQDGQEVVQRNADICASRTVLMVLTPGAAAPEEAKPAPLPAPAAAAAAPVPPGTPRPDPRARASTGTGFVVGADQVLTNYHVVQSCRRLFVASAEGRILNVPEGPAIDPRRDLALLRVPGNPGPALAFRANPVRRGESVVTYGFPLAGLLSSGPTLTTGEVSALAGLRDNQTQFQISAPVQQGNSGGPLLDRQGNVIGVIVSKLNAARIAQSTGDIPQNVNFAVKGTEAIDFLRRNGVTPLMRESPGAERPAAEVGEQAHPSTVLIRCER</sequence>
<dbReference type="EMBL" id="JAAEDL010000025">
    <property type="protein sequence ID" value="MBR0682984.1"/>
    <property type="molecule type" value="Genomic_DNA"/>
</dbReference>
<keyword evidence="11" id="KW-1185">Reference proteome</keyword>
<evidence type="ECO:0000256" key="6">
    <source>
        <dbReference type="ARBA" id="ARBA00022825"/>
    </source>
</evidence>
<protein>
    <recommendedName>
        <fullName evidence="8">Serine protease</fullName>
        <ecNumber evidence="8">3.4.21.-</ecNumber>
    </recommendedName>
</protein>
<dbReference type="InterPro" id="IPR043504">
    <property type="entry name" value="Peptidase_S1_PA_chymotrypsin"/>
</dbReference>
<dbReference type="PANTHER" id="PTHR43019:SF23">
    <property type="entry name" value="PROTEASE DO-LIKE 5, CHLOROPLASTIC"/>
    <property type="match status" value="1"/>
</dbReference>
<dbReference type="PANTHER" id="PTHR43019">
    <property type="entry name" value="SERINE ENDOPROTEASE DEGS"/>
    <property type="match status" value="1"/>
</dbReference>
<dbReference type="GO" id="GO:0005576">
    <property type="term" value="C:extracellular region"/>
    <property type="evidence" value="ECO:0007669"/>
    <property type="project" value="UniProtKB-SubCell"/>
</dbReference>